<protein>
    <submittedName>
        <fullName evidence="2">Transposase of is30 family protein</fullName>
    </submittedName>
</protein>
<gene>
    <name evidence="2" type="ORF">SDAV_002198</name>
</gene>
<evidence type="ECO:0000259" key="1">
    <source>
        <dbReference type="Pfam" id="PF13936"/>
    </source>
</evidence>
<accession>A0A345DSE0</accession>
<sequence length="67" mass="8091">MYSHLSFMDKVKLEQLLLSKMFLKKNGKQNISAIAKFLNRHRSTILREIKRFKTIKEYSAYKSDEMY</sequence>
<evidence type="ECO:0000313" key="3">
    <source>
        <dbReference type="Proteomes" id="UP000253689"/>
    </source>
</evidence>
<dbReference type="InterPro" id="IPR025246">
    <property type="entry name" value="IS30-like_HTH"/>
</dbReference>
<dbReference type="Proteomes" id="UP000253689">
    <property type="component" value="Chromosome"/>
</dbReference>
<reference evidence="3" key="1">
    <citation type="submission" date="2018-07" db="EMBL/GenBank/DDBJ databases">
        <title>Complete Genome Sequence of Spiroplasma phoeniceum.</title>
        <authorList>
            <person name="Davis R.E."/>
            <person name="Shao J.Y."/>
            <person name="Zhao Y."/>
            <person name="Silver A."/>
            <person name="Stump z."/>
            <person name="Gasparich G."/>
        </authorList>
    </citation>
    <scope>NUCLEOTIDE SEQUENCE [LARGE SCALE GENOMIC DNA]</scope>
    <source>
        <strain evidence="3">P40</strain>
    </source>
</reference>
<feature type="domain" description="Transposase IS30-like HTH" evidence="1">
    <location>
        <begin position="28"/>
        <end position="51"/>
    </location>
</feature>
<dbReference type="EMBL" id="CP031088">
    <property type="protein sequence ID" value="AXF97131.1"/>
    <property type="molecule type" value="Genomic_DNA"/>
</dbReference>
<evidence type="ECO:0000313" key="2">
    <source>
        <dbReference type="EMBL" id="AXF97131.1"/>
    </source>
</evidence>
<dbReference type="Pfam" id="PF13936">
    <property type="entry name" value="HTH_38"/>
    <property type="match status" value="1"/>
</dbReference>
<keyword evidence="3" id="KW-1185">Reference proteome</keyword>
<organism evidence="2 3">
    <name type="scientific">Spiroplasma phoeniceum P40</name>
    <dbReference type="NCBI Taxonomy" id="1276259"/>
    <lineage>
        <taxon>Bacteria</taxon>
        <taxon>Bacillati</taxon>
        <taxon>Mycoplasmatota</taxon>
        <taxon>Mollicutes</taxon>
        <taxon>Entomoplasmatales</taxon>
        <taxon>Spiroplasmataceae</taxon>
        <taxon>Spiroplasma</taxon>
    </lineage>
</organism>
<proteinExistence type="predicted"/>
<dbReference type="AlphaFoldDB" id="A0A345DSE0"/>
<name>A0A345DSE0_9MOLU</name>
<dbReference type="KEGG" id="sphh:SDAV_002198"/>